<organism evidence="1 2">
    <name type="scientific">Onchocerca volvulus</name>
    <dbReference type="NCBI Taxonomy" id="6282"/>
    <lineage>
        <taxon>Eukaryota</taxon>
        <taxon>Metazoa</taxon>
        <taxon>Ecdysozoa</taxon>
        <taxon>Nematoda</taxon>
        <taxon>Chromadorea</taxon>
        <taxon>Rhabditida</taxon>
        <taxon>Spirurina</taxon>
        <taxon>Spiruromorpha</taxon>
        <taxon>Filarioidea</taxon>
        <taxon>Onchocercidae</taxon>
        <taxon>Onchocerca</taxon>
    </lineage>
</organism>
<dbReference type="Proteomes" id="UP000024404">
    <property type="component" value="Unassembled WGS sequence"/>
</dbReference>
<sequence length="59" mass="6642">MKIITATGSLNVITGKANEYSALAIRKIISKFIEYGVLHFGVSIFYSFSHNKKKMFLVD</sequence>
<dbReference type="EnsemblMetazoa" id="OVOC1734.1">
    <property type="protein sequence ID" value="OVOC1734.1"/>
    <property type="gene ID" value="WBGene00238543"/>
</dbReference>
<evidence type="ECO:0000313" key="2">
    <source>
        <dbReference type="Proteomes" id="UP000024404"/>
    </source>
</evidence>
<reference evidence="1" key="2">
    <citation type="submission" date="2022-06" db="UniProtKB">
        <authorList>
            <consortium name="EnsemblMetazoa"/>
        </authorList>
    </citation>
    <scope>IDENTIFICATION</scope>
</reference>
<protein>
    <submittedName>
        <fullName evidence="1">Uncharacterized protein</fullName>
    </submittedName>
</protein>
<proteinExistence type="predicted"/>
<dbReference type="OMA" id="AINAWLY"/>
<dbReference type="EMBL" id="CMVM020000052">
    <property type="status" value="NOT_ANNOTATED_CDS"/>
    <property type="molecule type" value="Genomic_DNA"/>
</dbReference>
<accession>A0A8R1TPM2</accession>
<evidence type="ECO:0000313" key="1">
    <source>
        <dbReference type="EnsemblMetazoa" id="OVOC1734.1"/>
    </source>
</evidence>
<name>A0A8R1TPM2_ONCVO</name>
<reference evidence="2" key="1">
    <citation type="submission" date="2013-10" db="EMBL/GenBank/DDBJ databases">
        <title>Genome sequencing of Onchocerca volvulus.</title>
        <authorList>
            <person name="Cotton J."/>
            <person name="Tsai J."/>
            <person name="Stanley E."/>
            <person name="Tracey A."/>
            <person name="Holroyd N."/>
            <person name="Lustigman S."/>
            <person name="Berriman M."/>
        </authorList>
    </citation>
    <scope>NUCLEOTIDE SEQUENCE</scope>
</reference>
<keyword evidence="2" id="KW-1185">Reference proteome</keyword>
<dbReference type="AlphaFoldDB" id="A0A8R1TPM2"/>